<dbReference type="InterPro" id="IPR039175">
    <property type="entry name" value="TIM22"/>
</dbReference>
<evidence type="ECO:0000256" key="4">
    <source>
        <dbReference type="ARBA" id="ARBA00022792"/>
    </source>
</evidence>
<evidence type="ECO:0000313" key="9">
    <source>
        <dbReference type="EMBL" id="PNR44022.1"/>
    </source>
</evidence>
<keyword evidence="7" id="KW-0472">Membrane</keyword>
<dbReference type="OrthoDB" id="75343at2759"/>
<dbReference type="EnsemblPlants" id="Pp3c12_17590V3.1">
    <property type="protein sequence ID" value="Pp3c12_17590V3.1"/>
    <property type="gene ID" value="Pp3c12_17590"/>
</dbReference>
<feature type="region of interest" description="Disordered" evidence="8">
    <location>
        <begin position="1"/>
        <end position="21"/>
    </location>
</feature>
<accession>A0A2K1JR63</accession>
<dbReference type="EMBL" id="ABEU02000012">
    <property type="protein sequence ID" value="PNR44022.1"/>
    <property type="molecule type" value="Genomic_DNA"/>
</dbReference>
<keyword evidence="4" id="KW-0999">Mitochondrion inner membrane</keyword>
<dbReference type="PANTHER" id="PTHR14110:SF0">
    <property type="entry name" value="MITOCHONDRIAL IMPORT INNER MEMBRANE TRANSLOCASE SUBUNIT TIM22"/>
    <property type="match status" value="1"/>
</dbReference>
<dbReference type="GO" id="GO:0042721">
    <property type="term" value="C:TIM22 mitochondrial import inner membrane insertion complex"/>
    <property type="evidence" value="ECO:0000318"/>
    <property type="project" value="GO_Central"/>
</dbReference>
<gene>
    <name evidence="10" type="primary">LOC112289995</name>
    <name evidence="9" type="ORF">PHYPA_016405</name>
</gene>
<dbReference type="Proteomes" id="UP000006727">
    <property type="component" value="Chromosome 12"/>
</dbReference>
<evidence type="ECO:0000256" key="8">
    <source>
        <dbReference type="SAM" id="MobiDB-lite"/>
    </source>
</evidence>
<comment type="subcellular location">
    <subcellularLocation>
        <location evidence="1">Mitochondrion inner membrane</location>
        <topology evidence="1">Multi-pass membrane protein</topology>
    </subcellularLocation>
</comment>
<dbReference type="Gramene" id="Pp3c12_17590V3.2">
    <property type="protein sequence ID" value="Pp3c12_17590V3.2"/>
    <property type="gene ID" value="Pp3c12_17590"/>
</dbReference>
<dbReference type="RefSeq" id="XP_024391592.1">
    <property type="nucleotide sequence ID" value="XM_024535824.2"/>
</dbReference>
<dbReference type="PANTHER" id="PTHR14110">
    <property type="entry name" value="MITOCHONDRIAL IMPORT INNER MEMBRANE TRANSLOCASE SUBUNIT TIM22"/>
    <property type="match status" value="1"/>
</dbReference>
<dbReference type="Gramene" id="Pp3c12_17590V3.1">
    <property type="protein sequence ID" value="Pp3c12_17590V3.1"/>
    <property type="gene ID" value="Pp3c12_17590"/>
</dbReference>
<dbReference type="GeneID" id="112289995"/>
<comment type="similarity">
    <text evidence="2">Belongs to the Tim17/Tim22/Tim23 family.</text>
</comment>
<dbReference type="STRING" id="3218.A0A2K1JR63"/>
<dbReference type="EnsemblPlants" id="Pp3c12_17590V3.2">
    <property type="protein sequence ID" value="Pp3c12_17590V3.2"/>
    <property type="gene ID" value="Pp3c12_17590"/>
</dbReference>
<evidence type="ECO:0000256" key="5">
    <source>
        <dbReference type="ARBA" id="ARBA00022989"/>
    </source>
</evidence>
<evidence type="ECO:0000313" key="10">
    <source>
        <dbReference type="EnsemblPlants" id="Pp3c12_17590V3.1"/>
    </source>
</evidence>
<evidence type="ECO:0000313" key="11">
    <source>
        <dbReference type="Proteomes" id="UP000006727"/>
    </source>
</evidence>
<keyword evidence="3" id="KW-0812">Transmembrane</keyword>
<evidence type="ECO:0000256" key="1">
    <source>
        <dbReference type="ARBA" id="ARBA00004448"/>
    </source>
</evidence>
<organism evidence="9">
    <name type="scientific">Physcomitrium patens</name>
    <name type="common">Spreading-leaved earth moss</name>
    <name type="synonym">Physcomitrella patens</name>
    <dbReference type="NCBI Taxonomy" id="3218"/>
    <lineage>
        <taxon>Eukaryota</taxon>
        <taxon>Viridiplantae</taxon>
        <taxon>Streptophyta</taxon>
        <taxon>Embryophyta</taxon>
        <taxon>Bryophyta</taxon>
        <taxon>Bryophytina</taxon>
        <taxon>Bryopsida</taxon>
        <taxon>Funariidae</taxon>
        <taxon>Funariales</taxon>
        <taxon>Funariaceae</taxon>
        <taxon>Physcomitrium</taxon>
    </lineage>
</organism>
<reference evidence="9 11" key="2">
    <citation type="journal article" date="2018" name="Plant J.">
        <title>The Physcomitrella patens chromosome-scale assembly reveals moss genome structure and evolution.</title>
        <authorList>
            <person name="Lang D."/>
            <person name="Ullrich K.K."/>
            <person name="Murat F."/>
            <person name="Fuchs J."/>
            <person name="Jenkins J."/>
            <person name="Haas F.B."/>
            <person name="Piednoel M."/>
            <person name="Gundlach H."/>
            <person name="Van Bel M."/>
            <person name="Meyberg R."/>
            <person name="Vives C."/>
            <person name="Morata J."/>
            <person name="Symeonidi A."/>
            <person name="Hiss M."/>
            <person name="Muchero W."/>
            <person name="Kamisugi Y."/>
            <person name="Saleh O."/>
            <person name="Blanc G."/>
            <person name="Decker E.L."/>
            <person name="van Gessel N."/>
            <person name="Grimwood J."/>
            <person name="Hayes R.D."/>
            <person name="Graham S.W."/>
            <person name="Gunter L.E."/>
            <person name="McDaniel S.F."/>
            <person name="Hoernstein S.N.W."/>
            <person name="Larsson A."/>
            <person name="Li F.W."/>
            <person name="Perroud P.F."/>
            <person name="Phillips J."/>
            <person name="Ranjan P."/>
            <person name="Rokshar D.S."/>
            <person name="Rothfels C.J."/>
            <person name="Schneider L."/>
            <person name="Shu S."/>
            <person name="Stevenson D.W."/>
            <person name="Thummler F."/>
            <person name="Tillich M."/>
            <person name="Villarreal Aguilar J.C."/>
            <person name="Widiez T."/>
            <person name="Wong G.K."/>
            <person name="Wymore A."/>
            <person name="Zhang Y."/>
            <person name="Zimmer A.D."/>
            <person name="Quatrano R.S."/>
            <person name="Mayer K.F.X."/>
            <person name="Goodstein D."/>
            <person name="Casacuberta J.M."/>
            <person name="Vandepoele K."/>
            <person name="Reski R."/>
            <person name="Cuming A.C."/>
            <person name="Tuskan G.A."/>
            <person name="Maumus F."/>
            <person name="Salse J."/>
            <person name="Schmutz J."/>
            <person name="Rensing S.A."/>
        </authorList>
    </citation>
    <scope>NUCLEOTIDE SEQUENCE [LARGE SCALE GENOMIC DNA]</scope>
    <source>
        <strain evidence="10 11">cv. Gransden 2004</strain>
    </source>
</reference>
<reference evidence="10" key="3">
    <citation type="submission" date="2020-12" db="UniProtKB">
        <authorList>
            <consortium name="EnsemblPlants"/>
        </authorList>
    </citation>
    <scope>IDENTIFICATION</scope>
</reference>
<dbReference type="KEGG" id="ppp:112289995"/>
<evidence type="ECO:0000256" key="2">
    <source>
        <dbReference type="ARBA" id="ARBA00008444"/>
    </source>
</evidence>
<dbReference type="GO" id="GO:0030943">
    <property type="term" value="F:mitochondrion targeting sequence binding"/>
    <property type="evidence" value="ECO:0000318"/>
    <property type="project" value="GO_Central"/>
</dbReference>
<evidence type="ECO:0000256" key="6">
    <source>
        <dbReference type="ARBA" id="ARBA00023128"/>
    </source>
</evidence>
<evidence type="ECO:0000256" key="7">
    <source>
        <dbReference type="ARBA" id="ARBA00023136"/>
    </source>
</evidence>
<reference evidence="9 11" key="1">
    <citation type="journal article" date="2008" name="Science">
        <title>The Physcomitrella genome reveals evolutionary insights into the conquest of land by plants.</title>
        <authorList>
            <person name="Rensing S."/>
            <person name="Lang D."/>
            <person name="Zimmer A."/>
            <person name="Terry A."/>
            <person name="Salamov A."/>
            <person name="Shapiro H."/>
            <person name="Nishiyama T."/>
            <person name="Perroud P.-F."/>
            <person name="Lindquist E."/>
            <person name="Kamisugi Y."/>
            <person name="Tanahashi T."/>
            <person name="Sakakibara K."/>
            <person name="Fujita T."/>
            <person name="Oishi K."/>
            <person name="Shin-I T."/>
            <person name="Kuroki Y."/>
            <person name="Toyoda A."/>
            <person name="Suzuki Y."/>
            <person name="Hashimoto A."/>
            <person name="Yamaguchi K."/>
            <person name="Sugano A."/>
            <person name="Kohara Y."/>
            <person name="Fujiyama A."/>
            <person name="Anterola A."/>
            <person name="Aoki S."/>
            <person name="Ashton N."/>
            <person name="Barbazuk W.B."/>
            <person name="Barker E."/>
            <person name="Bennetzen J."/>
            <person name="Bezanilla M."/>
            <person name="Blankenship R."/>
            <person name="Cho S.H."/>
            <person name="Dutcher S."/>
            <person name="Estelle M."/>
            <person name="Fawcett J.A."/>
            <person name="Gundlach H."/>
            <person name="Hanada K."/>
            <person name="Heyl A."/>
            <person name="Hicks K.A."/>
            <person name="Hugh J."/>
            <person name="Lohr M."/>
            <person name="Mayer K."/>
            <person name="Melkozernov A."/>
            <person name="Murata T."/>
            <person name="Nelson D."/>
            <person name="Pils B."/>
            <person name="Prigge M."/>
            <person name="Reiss B."/>
            <person name="Renner T."/>
            <person name="Rombauts S."/>
            <person name="Rushton P."/>
            <person name="Sanderfoot A."/>
            <person name="Schween G."/>
            <person name="Shiu S.-H."/>
            <person name="Stueber K."/>
            <person name="Theodoulou F.L."/>
            <person name="Tu H."/>
            <person name="Van de Peer Y."/>
            <person name="Verrier P.J."/>
            <person name="Waters E."/>
            <person name="Wood A."/>
            <person name="Yang L."/>
            <person name="Cove D."/>
            <person name="Cuming A."/>
            <person name="Hasebe M."/>
            <person name="Lucas S."/>
            <person name="Mishler D.B."/>
            <person name="Reski R."/>
            <person name="Grigoriev I."/>
            <person name="Quatrano R.S."/>
            <person name="Boore J.L."/>
        </authorList>
    </citation>
    <scope>NUCLEOTIDE SEQUENCE [LARGE SCALE GENOMIC DNA]</scope>
    <source>
        <strain evidence="10 11">cv. Gransden 2004</strain>
    </source>
</reference>
<dbReference type="SMR" id="A0A2K1JR63"/>
<dbReference type="PaxDb" id="3218-PP1S46_248V6.1"/>
<dbReference type="OMA" id="VNPNMAD"/>
<protein>
    <recommendedName>
        <fullName evidence="12">Mitochondrial import inner membrane translocase subunit TIM22</fullName>
    </recommendedName>
</protein>
<dbReference type="FunCoup" id="A0A2K1JR63">
    <property type="interactions" value="3588"/>
</dbReference>
<proteinExistence type="inferred from homology"/>
<keyword evidence="11" id="KW-1185">Reference proteome</keyword>
<sequence length="160" mass="16534">MAGNADAGPSSSGESPLRLPSPDEIRAQDIFNNCAVRTAVSGVMGGGMGIFMGMLFGALEQPLHTDTMTARQHFVHAARTMSSKSVQMAKTFTVMGAIFAGTECVFEKARAKHDATNTVLAGCATGGSMSARAGPQAACIGCAGFAAFSVAIEKVFDRHN</sequence>
<dbReference type="AlphaFoldDB" id="A0A2K1JR63"/>
<dbReference type="GO" id="GO:0008320">
    <property type="term" value="F:protein transmembrane transporter activity"/>
    <property type="evidence" value="ECO:0000318"/>
    <property type="project" value="GO_Central"/>
</dbReference>
<name>A0A2K1JR63_PHYPA</name>
<keyword evidence="6" id="KW-0496">Mitochondrion</keyword>
<dbReference type="GO" id="GO:0045039">
    <property type="term" value="P:protein insertion into mitochondrial inner membrane"/>
    <property type="evidence" value="ECO:0000318"/>
    <property type="project" value="GO_Central"/>
</dbReference>
<dbReference type="Pfam" id="PF02466">
    <property type="entry name" value="Tim17"/>
    <property type="match status" value="1"/>
</dbReference>
<keyword evidence="5" id="KW-1133">Transmembrane helix</keyword>
<evidence type="ECO:0008006" key="12">
    <source>
        <dbReference type="Google" id="ProtNLM"/>
    </source>
</evidence>
<evidence type="ECO:0000256" key="3">
    <source>
        <dbReference type="ARBA" id="ARBA00022692"/>
    </source>
</evidence>